<accession>A0AAQ3KQC7</accession>
<keyword evidence="3" id="KW-1185">Reference proteome</keyword>
<organism evidence="2 3">
    <name type="scientific">Canna indica</name>
    <name type="common">Indian-shot</name>
    <dbReference type="NCBI Taxonomy" id="4628"/>
    <lineage>
        <taxon>Eukaryota</taxon>
        <taxon>Viridiplantae</taxon>
        <taxon>Streptophyta</taxon>
        <taxon>Embryophyta</taxon>
        <taxon>Tracheophyta</taxon>
        <taxon>Spermatophyta</taxon>
        <taxon>Magnoliopsida</taxon>
        <taxon>Liliopsida</taxon>
        <taxon>Zingiberales</taxon>
        <taxon>Cannaceae</taxon>
        <taxon>Canna</taxon>
    </lineage>
</organism>
<gene>
    <name evidence="2" type="ORF">Cni_G21527</name>
</gene>
<dbReference type="Pfam" id="PF00780">
    <property type="entry name" value="CNH"/>
    <property type="match status" value="1"/>
</dbReference>
<dbReference type="PANTHER" id="PTHR12894:SF43">
    <property type="entry name" value="VACUOLAR SORTING PROTEIN 3"/>
    <property type="match status" value="1"/>
</dbReference>
<dbReference type="AlphaFoldDB" id="A0AAQ3KQC7"/>
<dbReference type="InterPro" id="IPR001180">
    <property type="entry name" value="CNH_dom"/>
</dbReference>
<evidence type="ECO:0000313" key="3">
    <source>
        <dbReference type="Proteomes" id="UP001327560"/>
    </source>
</evidence>
<name>A0AAQ3KQC7_9LILI</name>
<dbReference type="GO" id="GO:0005737">
    <property type="term" value="C:cytoplasm"/>
    <property type="evidence" value="ECO:0007669"/>
    <property type="project" value="TreeGrafter"/>
</dbReference>
<evidence type="ECO:0000313" key="2">
    <source>
        <dbReference type="EMBL" id="WOL12760.1"/>
    </source>
</evidence>
<feature type="domain" description="CNH" evidence="1">
    <location>
        <begin position="31"/>
        <end position="368"/>
    </location>
</feature>
<dbReference type="GO" id="GO:0016020">
    <property type="term" value="C:membrane"/>
    <property type="evidence" value="ECO:0007669"/>
    <property type="project" value="TreeGrafter"/>
</dbReference>
<evidence type="ECO:0000259" key="1">
    <source>
        <dbReference type="PROSITE" id="PS50219"/>
    </source>
</evidence>
<dbReference type="PANTHER" id="PTHR12894">
    <property type="entry name" value="CNH DOMAIN CONTAINING"/>
    <property type="match status" value="1"/>
</dbReference>
<proteinExistence type="predicted"/>
<dbReference type="PROSITE" id="PS50219">
    <property type="entry name" value="CNH"/>
    <property type="match status" value="1"/>
</dbReference>
<protein>
    <recommendedName>
        <fullName evidence="1">CNH domain-containing protein</fullName>
    </recommendedName>
</protein>
<reference evidence="2 3" key="1">
    <citation type="submission" date="2023-10" db="EMBL/GenBank/DDBJ databases">
        <title>Chromosome-scale genome assembly provides insights into flower coloration mechanisms of Canna indica.</title>
        <authorList>
            <person name="Li C."/>
        </authorList>
    </citation>
    <scope>NUCLEOTIDE SEQUENCE [LARGE SCALE GENOMIC DNA]</scope>
    <source>
        <tissue evidence="2">Flower</tissue>
    </source>
</reference>
<dbReference type="EMBL" id="CP136896">
    <property type="protein sequence ID" value="WOL12760.1"/>
    <property type="molecule type" value="Genomic_DNA"/>
</dbReference>
<dbReference type="GO" id="GO:0006914">
    <property type="term" value="P:autophagy"/>
    <property type="evidence" value="ECO:0007669"/>
    <property type="project" value="TreeGrafter"/>
</dbReference>
<dbReference type="InterPro" id="IPR032914">
    <property type="entry name" value="Vam6/VPS39/TRAP1"/>
</dbReference>
<dbReference type="Proteomes" id="UP001327560">
    <property type="component" value="Chromosome 7"/>
</dbReference>
<dbReference type="GO" id="GO:0034058">
    <property type="term" value="P:endosomal vesicle fusion"/>
    <property type="evidence" value="ECO:0007669"/>
    <property type="project" value="TreeGrafter"/>
</dbReference>
<sequence>METLRSKDRVVLEAFAEFDPAKSAGLSPAAPLTIRSLAVFTASDSQTLVYIGTGGGKIILASLGPPLTSSGSSVDSDKGVVEFLRSASVGVRLVESIHVLSEIGRVLVLSEGSVFLVDLLLLQPARKLIFLKDVTAVTRRILCAEDSSLAPLGDGMQKAEILSPGQKFFQKLGGSIRVNGIGPRISEPQRGGPSCFVGVAAAKKLVLMELLAAGSTEADSDSAGVSVRLKEIPGIDGVRAMSWLGNSIILGTSDGYTLFSISNGSNIPLFMLPESSGPPQLKCLWGSKEALLLVDNVGVVVNSAGQPVGGSLIFQYTPDSIAEMPSYVIIAKDGRMDLFRRKTGACVQSVSYAKGGVGRCIVANDDQGRGDVIVMATPYKVGHLFT</sequence>